<dbReference type="Proteomes" id="UP001595914">
    <property type="component" value="Unassembled WGS sequence"/>
</dbReference>
<evidence type="ECO:0000313" key="3">
    <source>
        <dbReference type="Proteomes" id="UP001595914"/>
    </source>
</evidence>
<sequence length="65" mass="7593">MSTNPAADRIARLLVERDDLLLDGRELEARLDRLRRRLDDVDTEIASLRRVESELLQRHPELGQD</sequence>
<comment type="caution">
    <text evidence="2">The sequence shown here is derived from an EMBL/GenBank/DDBJ whole genome shotgun (WGS) entry which is preliminary data.</text>
</comment>
<evidence type="ECO:0000256" key="1">
    <source>
        <dbReference type="SAM" id="Coils"/>
    </source>
</evidence>
<organism evidence="2 3">
    <name type="scientific">Rhodococcus kronopolitis</name>
    <dbReference type="NCBI Taxonomy" id="1460226"/>
    <lineage>
        <taxon>Bacteria</taxon>
        <taxon>Bacillati</taxon>
        <taxon>Actinomycetota</taxon>
        <taxon>Actinomycetes</taxon>
        <taxon>Mycobacteriales</taxon>
        <taxon>Nocardiaceae</taxon>
        <taxon>Rhodococcus</taxon>
    </lineage>
</organism>
<dbReference type="EMBL" id="JBHSFO010000005">
    <property type="protein sequence ID" value="MFC4604564.1"/>
    <property type="molecule type" value="Genomic_DNA"/>
</dbReference>
<keyword evidence="3" id="KW-1185">Reference proteome</keyword>
<proteinExistence type="predicted"/>
<evidence type="ECO:0000313" key="2">
    <source>
        <dbReference type="EMBL" id="MFC4604564.1"/>
    </source>
</evidence>
<gene>
    <name evidence="2" type="ORF">ACFO6S_12780</name>
</gene>
<name>A0ABV9FTN1_9NOCA</name>
<keyword evidence="1" id="KW-0175">Coiled coil</keyword>
<accession>A0ABV9FTN1</accession>
<feature type="coiled-coil region" evidence="1">
    <location>
        <begin position="17"/>
        <end position="51"/>
    </location>
</feature>
<dbReference type="RefSeq" id="WP_378417467.1">
    <property type="nucleotide sequence ID" value="NZ_JBHSFO010000005.1"/>
</dbReference>
<protein>
    <submittedName>
        <fullName evidence="2">Uncharacterized protein</fullName>
    </submittedName>
</protein>
<reference evidence="3" key="1">
    <citation type="journal article" date="2019" name="Int. J. Syst. Evol. Microbiol.">
        <title>The Global Catalogue of Microorganisms (GCM) 10K type strain sequencing project: providing services to taxonomists for standard genome sequencing and annotation.</title>
        <authorList>
            <consortium name="The Broad Institute Genomics Platform"/>
            <consortium name="The Broad Institute Genome Sequencing Center for Infectious Disease"/>
            <person name="Wu L."/>
            <person name="Ma J."/>
        </authorList>
    </citation>
    <scope>NUCLEOTIDE SEQUENCE [LARGE SCALE GENOMIC DNA]</scope>
    <source>
        <strain evidence="3">CCUG 54520</strain>
    </source>
</reference>